<dbReference type="AlphaFoldDB" id="A0A5K7XFJ5"/>
<organism evidence="2 3">
    <name type="scientific">Lacipirellula parvula</name>
    <dbReference type="NCBI Taxonomy" id="2650471"/>
    <lineage>
        <taxon>Bacteria</taxon>
        <taxon>Pseudomonadati</taxon>
        <taxon>Planctomycetota</taxon>
        <taxon>Planctomycetia</taxon>
        <taxon>Pirellulales</taxon>
        <taxon>Lacipirellulaceae</taxon>
        <taxon>Lacipirellula</taxon>
    </lineage>
</organism>
<evidence type="ECO:0000313" key="2">
    <source>
        <dbReference type="EMBL" id="BBO33651.1"/>
    </source>
</evidence>
<dbReference type="Pfam" id="PF07642">
    <property type="entry name" value="BBP2"/>
    <property type="match status" value="1"/>
</dbReference>
<name>A0A5K7XFJ5_9BACT</name>
<evidence type="ECO:0000256" key="1">
    <source>
        <dbReference type="SAM" id="SignalP"/>
    </source>
</evidence>
<dbReference type="InterPro" id="IPR011486">
    <property type="entry name" value="BBP2"/>
</dbReference>
<keyword evidence="3" id="KW-1185">Reference proteome</keyword>
<keyword evidence="1" id="KW-0732">Signal</keyword>
<protein>
    <recommendedName>
        <fullName evidence="4">Porin</fullName>
    </recommendedName>
</protein>
<feature type="signal peptide" evidence="1">
    <location>
        <begin position="1"/>
        <end position="22"/>
    </location>
</feature>
<feature type="chain" id="PRO_5024881331" description="Porin" evidence="1">
    <location>
        <begin position="23"/>
        <end position="448"/>
    </location>
</feature>
<dbReference type="KEGG" id="lpav:PLANPX_3263"/>
<evidence type="ECO:0008006" key="4">
    <source>
        <dbReference type="Google" id="ProtNLM"/>
    </source>
</evidence>
<sequence length="448" mass="48361">MRKRTFALFTVASITYSPFALAETTRYVEPVAFKSDAYYQQGDQYLTSTPVQAASSTAALACGDPACSDPCADPNCSDDVACGSGCEAGGLFSGCALAGPIEGLSLADLVGIDPECSSIEIGGWTNIAYYNKNIPLSQNFDDLLSFDDIPDHANLAQQWFYIGKVADGSAGRDFGGRIDVLYGTDAQKSQAFGNPGAGIRNNGFYDASLDHGYYGWAIPQAYMEVANGDLSTKVGHFFTPLGFEVIPATGNFFHTHSYTMFNSEPFTHTGALSTYSGFEGLTLYGGWTAGWDTGFTNNNSGSNWIGGFATELSENVTFTYLNTYGNFGWIDGGSKNSYSHSMVLVADLTDNLQYVGQSDLLRTDNPGVSQIDTIGLNQYMFYTLTDTLKVGGRCEWWKKDGTSFNEVTGGVNIQALSNLVFRPEVRHDWSPGTDLDQTAVAIDAILTY</sequence>
<accession>A0A5K7XFJ5</accession>
<dbReference type="EMBL" id="AP021861">
    <property type="protein sequence ID" value="BBO33651.1"/>
    <property type="molecule type" value="Genomic_DNA"/>
</dbReference>
<dbReference type="RefSeq" id="WP_152099382.1">
    <property type="nucleotide sequence ID" value="NZ_AP021861.1"/>
</dbReference>
<dbReference type="Proteomes" id="UP000326837">
    <property type="component" value="Chromosome"/>
</dbReference>
<evidence type="ECO:0000313" key="3">
    <source>
        <dbReference type="Proteomes" id="UP000326837"/>
    </source>
</evidence>
<proteinExistence type="predicted"/>
<gene>
    <name evidence="2" type="ORF">PLANPX_3263</name>
</gene>
<reference evidence="3" key="1">
    <citation type="submission" date="2019-10" db="EMBL/GenBank/DDBJ databases">
        <title>Lacipirellula parvula gen. nov., sp. nov., representing a lineage of planctomycetes widespread in freshwater anoxic habitats, and description of the family Lacipirellulaceae.</title>
        <authorList>
            <person name="Dedysh S.N."/>
            <person name="Kulichevskaya I.S."/>
            <person name="Beletsky A.V."/>
            <person name="Rakitin A.L."/>
            <person name="Mardanov A.V."/>
            <person name="Ivanova A.A."/>
            <person name="Saltykova V.X."/>
            <person name="Rijpstra W.I.C."/>
            <person name="Sinninghe Damste J.S."/>
            <person name="Ravin N.V."/>
        </authorList>
    </citation>
    <scope>NUCLEOTIDE SEQUENCE [LARGE SCALE GENOMIC DNA]</scope>
    <source>
        <strain evidence="3">PX69</strain>
    </source>
</reference>